<gene>
    <name evidence="4" type="ORF">D1Z90_16420</name>
</gene>
<dbReference type="EMBL" id="QZCH01000026">
    <property type="protein sequence ID" value="RJG40237.1"/>
    <property type="molecule type" value="Genomic_DNA"/>
</dbReference>
<keyword evidence="3" id="KW-0732">Signal</keyword>
<dbReference type="RefSeq" id="WP_119911890.1">
    <property type="nucleotide sequence ID" value="NZ_QZCH01000026.1"/>
</dbReference>
<evidence type="ECO:0000256" key="2">
    <source>
        <dbReference type="SAM" id="Phobius"/>
    </source>
</evidence>
<evidence type="ECO:0000256" key="1">
    <source>
        <dbReference type="SAM" id="MobiDB-lite"/>
    </source>
</evidence>
<feature type="region of interest" description="Disordered" evidence="1">
    <location>
        <begin position="338"/>
        <end position="359"/>
    </location>
</feature>
<feature type="signal peptide" evidence="3">
    <location>
        <begin position="1"/>
        <end position="24"/>
    </location>
</feature>
<accession>A0A418YBB9</accession>
<name>A0A418YBB9_9GAMM</name>
<dbReference type="AlphaFoldDB" id="A0A418YBB9"/>
<organism evidence="4 5">
    <name type="scientific">Motilimonas pumila</name>
    <dbReference type="NCBI Taxonomy" id="2303987"/>
    <lineage>
        <taxon>Bacteria</taxon>
        <taxon>Pseudomonadati</taxon>
        <taxon>Pseudomonadota</taxon>
        <taxon>Gammaproteobacteria</taxon>
        <taxon>Alteromonadales</taxon>
        <taxon>Alteromonadales genera incertae sedis</taxon>
        <taxon>Motilimonas</taxon>
    </lineage>
</organism>
<sequence length="419" mass="47354">MARNSLIHCCLLLFTVAWPSASWADIKFYERNDIRLLDNRFRIDGAIEEVTFVIKRLPRSPAVVLVRPDGSKLYVNRHDDSVQWLEGDTFDIITMKNPMPGPWQAVGRIDPENAIRVVSPLQLEMRAFPLRLYSREKIKMVTALINREGKAINDDYFEDLSITLTLSTLNRKEDDNFAYNETFTQVFKDDGKGHDEHKADGLLTAYPHIDVPAGKYRVEVTTKNEVFARAFRQEILVYPNPVKLTILDENQDEGVVFQFNIDSEEVIPESVIVDGLYEGVLEDSIQYSGQGQAGQNKFDIVIPQPSSAGKYSVEGQIFATTINGREIVLELEEQSFRVVPPEPSMAPTPDSQPELEPEEPESNLALYLGIAGGLFILIAVVLGGLIWWKKRSVQRVLQQQEVEGEATEVSTPEEELKID</sequence>
<proteinExistence type="predicted"/>
<keyword evidence="2" id="KW-1133">Transmembrane helix</keyword>
<dbReference type="OrthoDB" id="798937at2"/>
<comment type="caution">
    <text evidence="4">The sequence shown here is derived from an EMBL/GenBank/DDBJ whole genome shotgun (WGS) entry which is preliminary data.</text>
</comment>
<feature type="chain" id="PRO_5019383944" evidence="3">
    <location>
        <begin position="25"/>
        <end position="419"/>
    </location>
</feature>
<dbReference type="InterPro" id="IPR020010">
    <property type="entry name" value="CHP03503"/>
</dbReference>
<feature type="region of interest" description="Disordered" evidence="1">
    <location>
        <begin position="400"/>
        <end position="419"/>
    </location>
</feature>
<dbReference type="NCBIfam" id="TIGR03503">
    <property type="entry name" value="TIGR03503 family protein"/>
    <property type="match status" value="1"/>
</dbReference>
<protein>
    <submittedName>
        <fullName evidence="4">TIGR03503 family protein</fullName>
    </submittedName>
</protein>
<keyword evidence="5" id="KW-1185">Reference proteome</keyword>
<keyword evidence="2" id="KW-0812">Transmembrane</keyword>
<evidence type="ECO:0000256" key="3">
    <source>
        <dbReference type="SAM" id="SignalP"/>
    </source>
</evidence>
<feature type="transmembrane region" description="Helical" evidence="2">
    <location>
        <begin position="364"/>
        <end position="388"/>
    </location>
</feature>
<evidence type="ECO:0000313" key="4">
    <source>
        <dbReference type="EMBL" id="RJG40237.1"/>
    </source>
</evidence>
<reference evidence="4 5" key="2">
    <citation type="submission" date="2019-01" db="EMBL/GenBank/DDBJ databases">
        <title>Motilimonas pumilus sp. nov., isolated from the gut of sea cucumber (Apostichopus japonicus).</title>
        <authorList>
            <person name="Wang F.-Q."/>
            <person name="Ren L.-H."/>
            <person name="Lin Y.-W."/>
            <person name="Sun G.-H."/>
            <person name="Du Z.-J."/>
            <person name="Zhao J.-X."/>
            <person name="Liu X.-J."/>
            <person name="Liu L.-J."/>
        </authorList>
    </citation>
    <scope>NUCLEOTIDE SEQUENCE [LARGE SCALE GENOMIC DNA]</scope>
    <source>
        <strain evidence="4 5">PLHSC7-2</strain>
    </source>
</reference>
<keyword evidence="2" id="KW-0472">Membrane</keyword>
<dbReference type="Proteomes" id="UP000283255">
    <property type="component" value="Unassembled WGS sequence"/>
</dbReference>
<reference evidence="4 5" key="1">
    <citation type="submission" date="2018-09" db="EMBL/GenBank/DDBJ databases">
        <authorList>
            <person name="Wang F."/>
        </authorList>
    </citation>
    <scope>NUCLEOTIDE SEQUENCE [LARGE SCALE GENOMIC DNA]</scope>
    <source>
        <strain evidence="4 5">PLHSC7-2</strain>
    </source>
</reference>
<evidence type="ECO:0000313" key="5">
    <source>
        <dbReference type="Proteomes" id="UP000283255"/>
    </source>
</evidence>